<dbReference type="InterPro" id="IPR039426">
    <property type="entry name" value="TonB-dep_rcpt-like"/>
</dbReference>
<name>A0ABV3Z758_9PROT</name>
<dbReference type="InterPro" id="IPR011662">
    <property type="entry name" value="Secretin/TonB_short_N"/>
</dbReference>
<dbReference type="Gene3D" id="3.55.50.30">
    <property type="match status" value="1"/>
</dbReference>
<evidence type="ECO:0000259" key="15">
    <source>
        <dbReference type="SMART" id="SM00965"/>
    </source>
</evidence>
<keyword evidence="6 14" id="KW-0732">Signal</keyword>
<evidence type="ECO:0000256" key="2">
    <source>
        <dbReference type="ARBA" id="ARBA00022448"/>
    </source>
</evidence>
<dbReference type="Pfam" id="PF07660">
    <property type="entry name" value="STN"/>
    <property type="match status" value="1"/>
</dbReference>
<dbReference type="InterPro" id="IPR012910">
    <property type="entry name" value="Plug_dom"/>
</dbReference>
<evidence type="ECO:0000256" key="11">
    <source>
        <dbReference type="ARBA" id="ARBA00023237"/>
    </source>
</evidence>
<dbReference type="Gene3D" id="2.40.170.20">
    <property type="entry name" value="TonB-dependent receptor, beta-barrel domain"/>
    <property type="match status" value="1"/>
</dbReference>
<evidence type="ECO:0000256" key="13">
    <source>
        <dbReference type="PROSITE-ProRule" id="PRU10144"/>
    </source>
</evidence>
<reference evidence="16 17" key="1">
    <citation type="submission" date="2024-05" db="EMBL/GenBank/DDBJ databases">
        <title>Three bacterial strains, DH-69, EH-24, and ECK-19 isolated from coastal sediments.</title>
        <authorList>
            <person name="Ye Y.-Q."/>
            <person name="Du Z.-J."/>
        </authorList>
    </citation>
    <scope>NUCLEOTIDE SEQUENCE [LARGE SCALE GENOMIC DNA]</scope>
    <source>
        <strain evidence="16 17">ECK-19</strain>
    </source>
</reference>
<dbReference type="EMBL" id="JBEHZE010000001">
    <property type="protein sequence ID" value="MEX6633256.1"/>
    <property type="molecule type" value="Genomic_DNA"/>
</dbReference>
<evidence type="ECO:0000256" key="3">
    <source>
        <dbReference type="ARBA" id="ARBA00022452"/>
    </source>
</evidence>
<evidence type="ECO:0000256" key="12">
    <source>
        <dbReference type="PROSITE-ProRule" id="PRU01360"/>
    </source>
</evidence>
<feature type="signal peptide" evidence="14">
    <location>
        <begin position="1"/>
        <end position="27"/>
    </location>
</feature>
<comment type="similarity">
    <text evidence="12">Belongs to the TonB-dependent receptor family.</text>
</comment>
<comment type="caution">
    <text evidence="16">The sequence shown here is derived from an EMBL/GenBank/DDBJ whole genome shotgun (WGS) entry which is preliminary data.</text>
</comment>
<dbReference type="InterPro" id="IPR010917">
    <property type="entry name" value="TonB_rcpt_CS"/>
</dbReference>
<evidence type="ECO:0000256" key="14">
    <source>
        <dbReference type="SAM" id="SignalP"/>
    </source>
</evidence>
<keyword evidence="9" id="KW-0798">TonB box</keyword>
<evidence type="ECO:0000256" key="7">
    <source>
        <dbReference type="ARBA" id="ARBA00023004"/>
    </source>
</evidence>
<keyword evidence="5 12" id="KW-0812">Transmembrane</keyword>
<keyword evidence="11 12" id="KW-0998">Cell outer membrane</keyword>
<evidence type="ECO:0000256" key="4">
    <source>
        <dbReference type="ARBA" id="ARBA00022496"/>
    </source>
</evidence>
<organism evidence="16 17">
    <name type="scientific">Hyphococcus lacteus</name>
    <dbReference type="NCBI Taxonomy" id="3143536"/>
    <lineage>
        <taxon>Bacteria</taxon>
        <taxon>Pseudomonadati</taxon>
        <taxon>Pseudomonadota</taxon>
        <taxon>Alphaproteobacteria</taxon>
        <taxon>Parvularculales</taxon>
        <taxon>Parvularculaceae</taxon>
        <taxon>Hyphococcus</taxon>
    </lineage>
</organism>
<evidence type="ECO:0000256" key="9">
    <source>
        <dbReference type="ARBA" id="ARBA00023077"/>
    </source>
</evidence>
<dbReference type="Gene3D" id="2.170.130.10">
    <property type="entry name" value="TonB-dependent receptor, plug domain"/>
    <property type="match status" value="1"/>
</dbReference>
<protein>
    <submittedName>
        <fullName evidence="16">TonB-dependent receptor</fullName>
    </submittedName>
</protein>
<dbReference type="PROSITE" id="PS52016">
    <property type="entry name" value="TONB_DEPENDENT_REC_3"/>
    <property type="match status" value="1"/>
</dbReference>
<dbReference type="Proteomes" id="UP001560685">
    <property type="component" value="Unassembled WGS sequence"/>
</dbReference>
<keyword evidence="2 12" id="KW-0813">Transport</keyword>
<keyword evidence="16" id="KW-0675">Receptor</keyword>
<dbReference type="SUPFAM" id="SSF56935">
    <property type="entry name" value="Porins"/>
    <property type="match status" value="1"/>
</dbReference>
<accession>A0ABV3Z758</accession>
<dbReference type="PROSITE" id="PS00018">
    <property type="entry name" value="EF_HAND_1"/>
    <property type="match status" value="1"/>
</dbReference>
<feature type="chain" id="PRO_5047537471" evidence="14">
    <location>
        <begin position="28"/>
        <end position="885"/>
    </location>
</feature>
<dbReference type="RefSeq" id="WP_369313211.1">
    <property type="nucleotide sequence ID" value="NZ_JBEHZE010000001.1"/>
</dbReference>
<dbReference type="Pfam" id="PF07715">
    <property type="entry name" value="Plug"/>
    <property type="match status" value="1"/>
</dbReference>
<evidence type="ECO:0000313" key="17">
    <source>
        <dbReference type="Proteomes" id="UP001560685"/>
    </source>
</evidence>
<dbReference type="PANTHER" id="PTHR32552:SF68">
    <property type="entry name" value="FERRICHROME OUTER MEMBRANE TRANSPORTER_PHAGE RECEPTOR"/>
    <property type="match status" value="1"/>
</dbReference>
<dbReference type="InterPro" id="IPR037066">
    <property type="entry name" value="Plug_dom_sf"/>
</dbReference>
<feature type="domain" description="Secretin/TonB short N-terminal" evidence="15">
    <location>
        <begin position="57"/>
        <end position="108"/>
    </location>
</feature>
<dbReference type="InterPro" id="IPR018247">
    <property type="entry name" value="EF_Hand_1_Ca_BS"/>
</dbReference>
<sequence>MTTFNSRIRKLLLGSVATILFSGTAFAQGNLDNQTNIRIQAQSLNSAIEALANQADISINTNSVRLSDLRAPTVSGTMSVREALSELLRGTNFSYRTLSDGSIVVEPATMQSDEIIVTGTRLDPLNLLQKGATDSLTGLSLSLLETPRAASRVSEITIDRYGMQDVDDLLAAVPGTFTASFFGVPGNLNVRGTLADTYFQGFKRIENRGTYSSNLSAASYVEVLRGPSSPIYGPGKVGGLLNFMPKTARGENSKYVDELSGSLNVTAGSYDKTVFSGEISIPVGNGGFHFFGEHEDSDSYYQNIHPKHTNLQGTYVGDIDEQWSVEFNLMYFTESGRIQSPGWNRLTQDLVDNGNYITGRDTDIRDLDGDGYLNYGEIDTAIGSFFGTSNIRQIAEFFGSALPEFALDEGVGITKLDGSQIFADEGDYNNTETITGYAALERVYSDDSKFSFQLFVDHMENQKFNSFGFAADYEATAVEGRASYSFNTSFGDNLTADSVVGIAHRRHNAKQYESFLSGYVALDRRDLSFGATSGDRILAPNMIGGEPAWDSRRDMKWNSSSVFGMSDIKLFNRFSILAGLRYDYFDLQAINTGETVFGVANTLVKGDSGAVTWSLSGRYETPFGVTPYITYAEPRSLESSQTGGVSEGTIGSGLYISPSKLKEAGIKFSILDGNLFGSFAYYEQFRRQTDLLGNISGTTAEGFEAEIHWLATDNLSFTTSFTKQETNVDAPGAGRGEYLQVRPDQFGVDGILGYGGTFAFNNAGYVPSLADGYTLSTIPDIVASVYGTYTTNPFTFFGGNATAGITAGGSYVSETGGIFENDIVLPSYTLAKIAAFVEFEQFTLSVNVDNLFDKRYFTPSAEVYKEVAVMPGLPRIFRVSLSYDF</sequence>
<dbReference type="PROSITE" id="PS01156">
    <property type="entry name" value="TONB_DEPENDENT_REC_2"/>
    <property type="match status" value="1"/>
</dbReference>
<evidence type="ECO:0000256" key="6">
    <source>
        <dbReference type="ARBA" id="ARBA00022729"/>
    </source>
</evidence>
<keyword evidence="3 12" id="KW-1134">Transmembrane beta strand</keyword>
<evidence type="ECO:0000256" key="8">
    <source>
        <dbReference type="ARBA" id="ARBA00023065"/>
    </source>
</evidence>
<evidence type="ECO:0000256" key="5">
    <source>
        <dbReference type="ARBA" id="ARBA00022692"/>
    </source>
</evidence>
<comment type="subcellular location">
    <subcellularLocation>
        <location evidence="1 12">Cell outer membrane</location>
        <topology evidence="1 12">Multi-pass membrane protein</topology>
    </subcellularLocation>
</comment>
<dbReference type="SMART" id="SM00965">
    <property type="entry name" value="STN"/>
    <property type="match status" value="1"/>
</dbReference>
<gene>
    <name evidence="16" type="ORF">ABFZ84_06800</name>
</gene>
<dbReference type="PANTHER" id="PTHR32552">
    <property type="entry name" value="FERRICHROME IRON RECEPTOR-RELATED"/>
    <property type="match status" value="1"/>
</dbReference>
<keyword evidence="7" id="KW-0408">Iron</keyword>
<dbReference type="InterPro" id="IPR036942">
    <property type="entry name" value="Beta-barrel_TonB_sf"/>
</dbReference>
<evidence type="ECO:0000313" key="16">
    <source>
        <dbReference type="EMBL" id="MEX6633256.1"/>
    </source>
</evidence>
<evidence type="ECO:0000256" key="10">
    <source>
        <dbReference type="ARBA" id="ARBA00023136"/>
    </source>
</evidence>
<keyword evidence="10 12" id="KW-0472">Membrane</keyword>
<keyword evidence="8" id="KW-0406">Ion transport</keyword>
<keyword evidence="4" id="KW-0410">Iron transport</keyword>
<keyword evidence="17" id="KW-1185">Reference proteome</keyword>
<proteinExistence type="inferred from homology"/>
<evidence type="ECO:0000256" key="1">
    <source>
        <dbReference type="ARBA" id="ARBA00004571"/>
    </source>
</evidence>
<feature type="short sequence motif" description="TonB C-terminal box" evidence="13">
    <location>
        <begin position="868"/>
        <end position="885"/>
    </location>
</feature>